<dbReference type="Pfam" id="PF04237">
    <property type="entry name" value="YjbR"/>
    <property type="match status" value="1"/>
</dbReference>
<evidence type="ECO:0008006" key="3">
    <source>
        <dbReference type="Google" id="ProtNLM"/>
    </source>
</evidence>
<dbReference type="InterPro" id="IPR058532">
    <property type="entry name" value="YjbR/MT2646/Rv2570-like"/>
</dbReference>
<proteinExistence type="predicted"/>
<dbReference type="RefSeq" id="WP_203821515.1">
    <property type="nucleotide sequence ID" value="NZ_BAAABP010000085.1"/>
</dbReference>
<dbReference type="EMBL" id="BOMM01000063">
    <property type="protein sequence ID" value="GIE15132.1"/>
    <property type="molecule type" value="Genomic_DNA"/>
</dbReference>
<evidence type="ECO:0000313" key="1">
    <source>
        <dbReference type="EMBL" id="GIE15132.1"/>
    </source>
</evidence>
<dbReference type="SUPFAM" id="SSF142906">
    <property type="entry name" value="YjbR-like"/>
    <property type="match status" value="1"/>
</dbReference>
<accession>A0A919J896</accession>
<dbReference type="Proteomes" id="UP000598174">
    <property type="component" value="Unassembled WGS sequence"/>
</dbReference>
<gene>
    <name evidence="1" type="ORF">Afe05nite_69720</name>
</gene>
<keyword evidence="2" id="KW-1185">Reference proteome</keyword>
<comment type="caution">
    <text evidence="1">The sequence shown here is derived from an EMBL/GenBank/DDBJ whole genome shotgun (WGS) entry which is preliminary data.</text>
</comment>
<name>A0A919J896_9ACTN</name>
<dbReference type="InterPro" id="IPR038056">
    <property type="entry name" value="YjbR-like_sf"/>
</dbReference>
<organism evidence="1 2">
    <name type="scientific">Paractinoplanes ferrugineus</name>
    <dbReference type="NCBI Taxonomy" id="113564"/>
    <lineage>
        <taxon>Bacteria</taxon>
        <taxon>Bacillati</taxon>
        <taxon>Actinomycetota</taxon>
        <taxon>Actinomycetes</taxon>
        <taxon>Micromonosporales</taxon>
        <taxon>Micromonosporaceae</taxon>
        <taxon>Paractinoplanes</taxon>
    </lineage>
</organism>
<protein>
    <recommendedName>
        <fullName evidence="3">MmcQ/YjbR family DNA-binding protein</fullName>
    </recommendedName>
</protein>
<evidence type="ECO:0000313" key="2">
    <source>
        <dbReference type="Proteomes" id="UP000598174"/>
    </source>
</evidence>
<dbReference type="Gene3D" id="3.90.1150.30">
    <property type="match status" value="1"/>
</dbReference>
<dbReference type="AlphaFoldDB" id="A0A919J896"/>
<reference evidence="1" key="1">
    <citation type="submission" date="2021-01" db="EMBL/GenBank/DDBJ databases">
        <title>Whole genome shotgun sequence of Actinoplanes ferrugineus NBRC 15555.</title>
        <authorList>
            <person name="Komaki H."/>
            <person name="Tamura T."/>
        </authorList>
    </citation>
    <scope>NUCLEOTIDE SEQUENCE</scope>
    <source>
        <strain evidence="1">NBRC 15555</strain>
    </source>
</reference>
<sequence length="115" mass="13517">MVTVEGVRRVCRELPRSSEHLIHDRVKFRVGAIVYVAFSRDETVMGFAFPKEERDDLVAAEPQLFHLPGESDMRFNWVQAWLSRLDEERMTELVVDAWRMVVPKKVWSAYHSRLA</sequence>